<feature type="chain" id="PRO_5047087113" evidence="3">
    <location>
        <begin position="22"/>
        <end position="402"/>
    </location>
</feature>
<dbReference type="Proteomes" id="UP001500051">
    <property type="component" value="Unassembled WGS sequence"/>
</dbReference>
<dbReference type="SUPFAM" id="SSF53822">
    <property type="entry name" value="Periplasmic binding protein-like I"/>
    <property type="match status" value="1"/>
</dbReference>
<evidence type="ECO:0000256" key="2">
    <source>
        <dbReference type="ARBA" id="ARBA00022729"/>
    </source>
</evidence>
<evidence type="ECO:0000313" key="6">
    <source>
        <dbReference type="Proteomes" id="UP001500051"/>
    </source>
</evidence>
<dbReference type="CDD" id="cd06342">
    <property type="entry name" value="PBP1_ABC_LIVBP-like"/>
    <property type="match status" value="1"/>
</dbReference>
<name>A0ABP7DTX3_9ACTN</name>
<dbReference type="EMBL" id="BAAAYX010000013">
    <property type="protein sequence ID" value="GAA3708874.1"/>
    <property type="molecule type" value="Genomic_DNA"/>
</dbReference>
<comment type="similarity">
    <text evidence="1">Belongs to the leucine-binding protein family.</text>
</comment>
<keyword evidence="6" id="KW-1185">Reference proteome</keyword>
<proteinExistence type="inferred from homology"/>
<dbReference type="PROSITE" id="PS51257">
    <property type="entry name" value="PROKAR_LIPOPROTEIN"/>
    <property type="match status" value="1"/>
</dbReference>
<evidence type="ECO:0000259" key="4">
    <source>
        <dbReference type="Pfam" id="PF13458"/>
    </source>
</evidence>
<comment type="caution">
    <text evidence="5">The sequence shown here is derived from an EMBL/GenBank/DDBJ whole genome shotgun (WGS) entry which is preliminary data.</text>
</comment>
<evidence type="ECO:0000256" key="3">
    <source>
        <dbReference type="SAM" id="SignalP"/>
    </source>
</evidence>
<evidence type="ECO:0000313" key="5">
    <source>
        <dbReference type="EMBL" id="GAA3708874.1"/>
    </source>
</evidence>
<reference evidence="6" key="1">
    <citation type="journal article" date="2019" name="Int. J. Syst. Evol. Microbiol.">
        <title>The Global Catalogue of Microorganisms (GCM) 10K type strain sequencing project: providing services to taxonomists for standard genome sequencing and annotation.</title>
        <authorList>
            <consortium name="The Broad Institute Genomics Platform"/>
            <consortium name="The Broad Institute Genome Sequencing Center for Infectious Disease"/>
            <person name="Wu L."/>
            <person name="Ma J."/>
        </authorList>
    </citation>
    <scope>NUCLEOTIDE SEQUENCE [LARGE SCALE GENOMIC DNA]</scope>
    <source>
        <strain evidence="6">JCM 16548</strain>
    </source>
</reference>
<dbReference type="InterPro" id="IPR028082">
    <property type="entry name" value="Peripla_BP_I"/>
</dbReference>
<gene>
    <name evidence="5" type="ORF">GCM10022204_28800</name>
</gene>
<feature type="domain" description="Leucine-binding protein" evidence="4">
    <location>
        <begin position="42"/>
        <end position="393"/>
    </location>
</feature>
<dbReference type="PANTHER" id="PTHR47151">
    <property type="entry name" value="LEU/ILE/VAL-BINDING ABC TRANSPORTER SUBUNIT"/>
    <property type="match status" value="1"/>
</dbReference>
<dbReference type="PANTHER" id="PTHR47151:SF2">
    <property type="entry name" value="AMINO ACID BINDING PROTEIN"/>
    <property type="match status" value="1"/>
</dbReference>
<sequence length="402" mass="40887">MRKHRLIAVGATLLAATLSMSACGSRAEEGGTTGESSNKVAKIGVIAPLSGDLSALGLGIRNSVNLAIKQANDSNAIPGWTLELAAEDDEAKPDVGKNAATKLAGDDEVVGVVGTLNSSVAQSVQPVLASANIAMVSPANTNPTLTQGADLTAPKRTYPNYFRTCTTDAVQGPFAANYLIGADMKDVATIHDKKAYGQGLVAAFTTALESGGGKIVAAETINPDDKDFSAVINKVKSANPKAVYYGGEYPQAGPLSQQMKAAGLNVPLMGGDGIFDPAFIELAGKSSDGDLATSVGAPTESLPSAKAFVDAYTAGGFSEPYAAYGAYAFDAANAIINGLKVSLKDASDAKSAREATVTAIGGVSFDGATGPVAFDEFGDTKTKVLTVYKVTGGKWVADKTGS</sequence>
<keyword evidence="2 3" id="KW-0732">Signal</keyword>
<feature type="signal peptide" evidence="3">
    <location>
        <begin position="1"/>
        <end position="21"/>
    </location>
</feature>
<dbReference type="Pfam" id="PF13458">
    <property type="entry name" value="Peripla_BP_6"/>
    <property type="match status" value="1"/>
</dbReference>
<accession>A0ABP7DTX3</accession>
<dbReference type="RefSeq" id="WP_344813083.1">
    <property type="nucleotide sequence ID" value="NZ_BAAAYX010000013.1"/>
</dbReference>
<protein>
    <submittedName>
        <fullName evidence="5">Branched-chain amino acid ABC transporter substrate-binding protein</fullName>
    </submittedName>
</protein>
<dbReference type="Gene3D" id="3.40.50.2300">
    <property type="match status" value="2"/>
</dbReference>
<organism evidence="5 6">
    <name type="scientific">Microlunatus aurantiacus</name>
    <dbReference type="NCBI Taxonomy" id="446786"/>
    <lineage>
        <taxon>Bacteria</taxon>
        <taxon>Bacillati</taxon>
        <taxon>Actinomycetota</taxon>
        <taxon>Actinomycetes</taxon>
        <taxon>Propionibacteriales</taxon>
        <taxon>Propionibacteriaceae</taxon>
        <taxon>Microlunatus</taxon>
    </lineage>
</organism>
<dbReference type="InterPro" id="IPR028081">
    <property type="entry name" value="Leu-bd"/>
</dbReference>
<evidence type="ECO:0000256" key="1">
    <source>
        <dbReference type="ARBA" id="ARBA00010062"/>
    </source>
</evidence>